<evidence type="ECO:0000313" key="1">
    <source>
        <dbReference type="EMBL" id="GIY30166.1"/>
    </source>
</evidence>
<organism evidence="1 2">
    <name type="scientific">Caerostris extrusa</name>
    <name type="common">Bark spider</name>
    <name type="synonym">Caerostris bankana</name>
    <dbReference type="NCBI Taxonomy" id="172846"/>
    <lineage>
        <taxon>Eukaryota</taxon>
        <taxon>Metazoa</taxon>
        <taxon>Ecdysozoa</taxon>
        <taxon>Arthropoda</taxon>
        <taxon>Chelicerata</taxon>
        <taxon>Arachnida</taxon>
        <taxon>Araneae</taxon>
        <taxon>Araneomorphae</taxon>
        <taxon>Entelegynae</taxon>
        <taxon>Araneoidea</taxon>
        <taxon>Araneidae</taxon>
        <taxon>Caerostris</taxon>
    </lineage>
</organism>
<keyword evidence="2" id="KW-1185">Reference proteome</keyword>
<name>A0AAV4SAG0_CAEEX</name>
<evidence type="ECO:0000313" key="2">
    <source>
        <dbReference type="Proteomes" id="UP001054945"/>
    </source>
</evidence>
<sequence length="90" mass="10319">MEYEEIEGNKSMIENEEEEHKKIDMFGESKCLVIKSKMICDDITDQSEKSKEVCMANEPEESQKKITEGAAINLRNQVCMANEPEESEGR</sequence>
<comment type="caution">
    <text evidence="1">The sequence shown here is derived from an EMBL/GenBank/DDBJ whole genome shotgun (WGS) entry which is preliminary data.</text>
</comment>
<protein>
    <submittedName>
        <fullName evidence="1">Uncharacterized protein</fullName>
    </submittedName>
</protein>
<dbReference type="Proteomes" id="UP001054945">
    <property type="component" value="Unassembled WGS sequence"/>
</dbReference>
<dbReference type="EMBL" id="BPLR01009183">
    <property type="protein sequence ID" value="GIY30166.1"/>
    <property type="molecule type" value="Genomic_DNA"/>
</dbReference>
<proteinExistence type="predicted"/>
<dbReference type="AlphaFoldDB" id="A0AAV4SAG0"/>
<gene>
    <name evidence="1" type="ORF">CEXT_251601</name>
</gene>
<reference evidence="1 2" key="1">
    <citation type="submission" date="2021-06" db="EMBL/GenBank/DDBJ databases">
        <title>Caerostris extrusa draft genome.</title>
        <authorList>
            <person name="Kono N."/>
            <person name="Arakawa K."/>
        </authorList>
    </citation>
    <scope>NUCLEOTIDE SEQUENCE [LARGE SCALE GENOMIC DNA]</scope>
</reference>
<accession>A0AAV4SAG0</accession>